<comment type="similarity">
    <text evidence="2">Belongs to the FlgN family.</text>
</comment>
<dbReference type="InterPro" id="IPR036679">
    <property type="entry name" value="FlgN-like_sf"/>
</dbReference>
<dbReference type="OrthoDB" id="6455267at2"/>
<keyword evidence="3" id="KW-1005">Bacterial flagellum biogenesis</keyword>
<dbReference type="InterPro" id="IPR007809">
    <property type="entry name" value="FlgN-like"/>
</dbReference>
<dbReference type="AlphaFoldDB" id="A0A1B7K074"/>
<dbReference type="Proteomes" id="UP000078224">
    <property type="component" value="Unassembled WGS sequence"/>
</dbReference>
<gene>
    <name evidence="4" type="ORF">M998_0788</name>
</gene>
<reference evidence="4 5" key="1">
    <citation type="submission" date="2016-04" db="EMBL/GenBank/DDBJ databases">
        <title>ATOL: Assembling a taxonomically balanced genome-scale reconstruction of the evolutionary history of the Enterobacteriaceae.</title>
        <authorList>
            <person name="Plunkett G.III."/>
            <person name="Neeno-Eckwall E.C."/>
            <person name="Glasner J.D."/>
            <person name="Perna N.T."/>
        </authorList>
    </citation>
    <scope>NUCLEOTIDE SEQUENCE [LARGE SCALE GENOMIC DNA]</scope>
    <source>
        <strain evidence="4 5">ATCC 35613</strain>
    </source>
</reference>
<comment type="caution">
    <text evidence="4">The sequence shown here is derived from an EMBL/GenBank/DDBJ whole genome shotgun (WGS) entry which is preliminary data.</text>
</comment>
<evidence type="ECO:0000256" key="3">
    <source>
        <dbReference type="ARBA" id="ARBA00022795"/>
    </source>
</evidence>
<name>A0A1B7K074_9GAMM</name>
<dbReference type="SUPFAM" id="SSF140566">
    <property type="entry name" value="FlgN-like"/>
    <property type="match status" value="1"/>
</dbReference>
<proteinExistence type="inferred from homology"/>
<dbReference type="Gene3D" id="1.20.58.300">
    <property type="entry name" value="FlgN-like"/>
    <property type="match status" value="1"/>
</dbReference>
<dbReference type="EMBL" id="LXEW01000015">
    <property type="protein sequence ID" value="OAT53539.1"/>
    <property type="molecule type" value="Genomic_DNA"/>
</dbReference>
<evidence type="ECO:0000313" key="4">
    <source>
        <dbReference type="EMBL" id="OAT53539.1"/>
    </source>
</evidence>
<dbReference type="PATRIC" id="fig|1354272.4.peg.812"/>
<evidence type="ECO:0000256" key="1">
    <source>
        <dbReference type="ARBA" id="ARBA00002397"/>
    </source>
</evidence>
<keyword evidence="4" id="KW-0282">Flagellum</keyword>
<sequence length="146" mass="16800">MNDELFSLLEQQLSHLQSLHIVMKNEALLLGYHQVPPSPFQETTEQKRFLVAAIGHGENHRLQLEEQVQLAAPYEDNPELSGIWDAIKILTTELKELNYRNHQLLQLHIELNSERLNFVKKHNNQSTYGADGLESKRPVLGKKISI</sequence>
<keyword evidence="4" id="KW-0969">Cilium</keyword>
<keyword evidence="5" id="KW-1185">Reference proteome</keyword>
<evidence type="ECO:0000256" key="2">
    <source>
        <dbReference type="ARBA" id="ARBA00007703"/>
    </source>
</evidence>
<comment type="function">
    <text evidence="1">Required for the efficient initiation of filament assembly.</text>
</comment>
<evidence type="ECO:0000313" key="5">
    <source>
        <dbReference type="Proteomes" id="UP000078224"/>
    </source>
</evidence>
<keyword evidence="4" id="KW-0966">Cell projection</keyword>
<dbReference type="Pfam" id="PF05130">
    <property type="entry name" value="FlgN"/>
    <property type="match status" value="1"/>
</dbReference>
<dbReference type="GO" id="GO:0044780">
    <property type="term" value="P:bacterial-type flagellum assembly"/>
    <property type="evidence" value="ECO:0007669"/>
    <property type="project" value="InterPro"/>
</dbReference>
<organism evidence="4 5">
    <name type="scientific">Providencia heimbachae ATCC 35613</name>
    <dbReference type="NCBI Taxonomy" id="1354272"/>
    <lineage>
        <taxon>Bacteria</taxon>
        <taxon>Pseudomonadati</taxon>
        <taxon>Pseudomonadota</taxon>
        <taxon>Gammaproteobacteria</taxon>
        <taxon>Enterobacterales</taxon>
        <taxon>Morganellaceae</taxon>
        <taxon>Providencia</taxon>
    </lineage>
</organism>
<accession>A0A1B7K074</accession>
<protein>
    <submittedName>
        <fullName evidence="4">FlgN family flagellar biosynthesis protein</fullName>
    </submittedName>
</protein>
<dbReference type="RefSeq" id="WP_068442595.1">
    <property type="nucleotide sequence ID" value="NZ_LXEW01000015.1"/>
</dbReference>